<protein>
    <submittedName>
        <fullName evidence="3">Flagellar hook-length control protein FliK</fullName>
    </submittedName>
</protein>
<gene>
    <name evidence="3" type="ORF">H0267_03520</name>
</gene>
<feature type="compositionally biased region" description="Basic and acidic residues" evidence="1">
    <location>
        <begin position="359"/>
        <end position="372"/>
    </location>
</feature>
<feature type="region of interest" description="Disordered" evidence="1">
    <location>
        <begin position="345"/>
        <end position="391"/>
    </location>
</feature>
<proteinExistence type="predicted"/>
<feature type="compositionally biased region" description="Basic and acidic residues" evidence="1">
    <location>
        <begin position="380"/>
        <end position="391"/>
    </location>
</feature>
<keyword evidence="3" id="KW-0282">Flagellum</keyword>
<keyword evidence="3" id="KW-0966">Cell projection</keyword>
<dbReference type="InterPro" id="IPR038610">
    <property type="entry name" value="FliK-like_C_sf"/>
</dbReference>
<evidence type="ECO:0000256" key="1">
    <source>
        <dbReference type="SAM" id="MobiDB-lite"/>
    </source>
</evidence>
<dbReference type="AlphaFoldDB" id="A0A931MU92"/>
<evidence type="ECO:0000313" key="3">
    <source>
        <dbReference type="EMBL" id="MBH0229275.1"/>
    </source>
</evidence>
<dbReference type="Proteomes" id="UP000614490">
    <property type="component" value="Unassembled WGS sequence"/>
</dbReference>
<organism evidence="3 4">
    <name type="scientific">Halobacillus yeomjeoni</name>
    <dbReference type="NCBI Taxonomy" id="311194"/>
    <lineage>
        <taxon>Bacteria</taxon>
        <taxon>Bacillati</taxon>
        <taxon>Bacillota</taxon>
        <taxon>Bacilli</taxon>
        <taxon>Bacillales</taxon>
        <taxon>Bacillaceae</taxon>
        <taxon>Halobacillus</taxon>
    </lineage>
</organism>
<dbReference type="RefSeq" id="WP_197315897.1">
    <property type="nucleotide sequence ID" value="NZ_JADZSC010000001.1"/>
</dbReference>
<evidence type="ECO:0000313" key="4">
    <source>
        <dbReference type="Proteomes" id="UP000614490"/>
    </source>
</evidence>
<dbReference type="CDD" id="cd17470">
    <property type="entry name" value="T3SS_Flik_C"/>
    <property type="match status" value="1"/>
</dbReference>
<keyword evidence="4" id="KW-1185">Reference proteome</keyword>
<feature type="domain" description="Flagellar hook-length control protein-like C-terminal" evidence="2">
    <location>
        <begin position="272"/>
        <end position="336"/>
    </location>
</feature>
<sequence>MQTVTSNIFKALQMGGPGKGTPKAKGAAETFQQMLGHLQKGDADVPKNDSEMAASITALFQGAVTHKVSDSKNVNVEGLLEAALGSMNVQAGENLAQMEKQLKDLWQEFQKLIQPLTSMESITPTQIDSKTSLAIKNVLEQFTKLMDQFPLENKKQLEALMAKVTKEGAEKEQKVFQNLLNSFRNRQKAPASYHQQHPVSGKDIAKWVSKSMVQNSPVETTTSVHTFSQSMPMTKVEQYVIHINHNQSPDSAQKQLIQEFERILQSSRFQVNQAGNRELLLRLRPANLGDMTVKFAVVNGEMAVKILVSTQAAKEMMEGNMTQLRHMFSPQQVIIEKNEGVLTQQSFHQESEFEEESDQGSREGSERERQQKDDEDEPEQSFHEILMNEKV</sequence>
<dbReference type="EMBL" id="JADZSC010000001">
    <property type="protein sequence ID" value="MBH0229275.1"/>
    <property type="molecule type" value="Genomic_DNA"/>
</dbReference>
<accession>A0A931MU92</accession>
<name>A0A931MU92_9BACI</name>
<keyword evidence="3" id="KW-0969">Cilium</keyword>
<evidence type="ECO:0000259" key="2">
    <source>
        <dbReference type="Pfam" id="PF02120"/>
    </source>
</evidence>
<comment type="caution">
    <text evidence="3">The sequence shown here is derived from an EMBL/GenBank/DDBJ whole genome shotgun (WGS) entry which is preliminary data.</text>
</comment>
<reference evidence="3 4" key="1">
    <citation type="journal article" date="2005" name="Int. J. Syst. Evol. Microbiol.">
        <title>Halobacillus yeomjeoni sp. nov., isolated from a marine solar saltern in Korea.</title>
        <authorList>
            <person name="Yoon J.H."/>
            <person name="Kang S.J."/>
            <person name="Lee C.H."/>
            <person name="Oh H.W."/>
            <person name="Oh T.K."/>
        </authorList>
    </citation>
    <scope>NUCLEOTIDE SEQUENCE [LARGE SCALE GENOMIC DNA]</scope>
    <source>
        <strain evidence="3 4">KCTC 3957</strain>
    </source>
</reference>
<dbReference type="Gene3D" id="3.30.750.140">
    <property type="match status" value="1"/>
</dbReference>
<dbReference type="InterPro" id="IPR021136">
    <property type="entry name" value="Flagellar_hook_control-like_C"/>
</dbReference>
<dbReference type="Pfam" id="PF02120">
    <property type="entry name" value="Flg_hook"/>
    <property type="match status" value="1"/>
</dbReference>